<dbReference type="InterPro" id="IPR017937">
    <property type="entry name" value="Thioredoxin_CS"/>
</dbReference>
<evidence type="ECO:0000256" key="6">
    <source>
        <dbReference type="NCBIfam" id="TIGR01068"/>
    </source>
</evidence>
<dbReference type="PIRSF" id="PIRSF000077">
    <property type="entry name" value="Thioredoxin"/>
    <property type="match status" value="1"/>
</dbReference>
<evidence type="ECO:0000259" key="10">
    <source>
        <dbReference type="PROSITE" id="PS51352"/>
    </source>
</evidence>
<dbReference type="PROSITE" id="PS51352">
    <property type="entry name" value="THIOREDOXIN_2"/>
    <property type="match status" value="1"/>
</dbReference>
<evidence type="ECO:0000313" key="12">
    <source>
        <dbReference type="Proteomes" id="UP000177878"/>
    </source>
</evidence>
<feature type="active site" description="Nucleophile" evidence="8">
    <location>
        <position position="31"/>
    </location>
</feature>
<dbReference type="GO" id="GO:0005829">
    <property type="term" value="C:cytosol"/>
    <property type="evidence" value="ECO:0007669"/>
    <property type="project" value="TreeGrafter"/>
</dbReference>
<dbReference type="STRING" id="1797988.A3I35_00455"/>
<comment type="caution">
    <text evidence="11">The sequence shown here is derived from an EMBL/GenBank/DDBJ whole genome shotgun (WGS) entry which is preliminary data.</text>
</comment>
<dbReference type="Proteomes" id="UP000177878">
    <property type="component" value="Unassembled WGS sequence"/>
</dbReference>
<evidence type="ECO:0000256" key="3">
    <source>
        <dbReference type="ARBA" id="ARBA00022982"/>
    </source>
</evidence>
<evidence type="ECO:0000256" key="1">
    <source>
        <dbReference type="ARBA" id="ARBA00008987"/>
    </source>
</evidence>
<feature type="disulfide bond" description="Redox-active" evidence="9">
    <location>
        <begin position="31"/>
        <end position="34"/>
    </location>
</feature>
<feature type="active site" description="Nucleophile" evidence="8">
    <location>
        <position position="34"/>
    </location>
</feature>
<dbReference type="Pfam" id="PF00085">
    <property type="entry name" value="Thioredoxin"/>
    <property type="match status" value="1"/>
</dbReference>
<accession>A0A1F5RYY5</accession>
<dbReference type="InterPro" id="IPR036249">
    <property type="entry name" value="Thioredoxin-like_sf"/>
</dbReference>
<comment type="similarity">
    <text evidence="1 7">Belongs to the thioredoxin family.</text>
</comment>
<evidence type="ECO:0000256" key="8">
    <source>
        <dbReference type="PIRSR" id="PIRSR000077-1"/>
    </source>
</evidence>
<keyword evidence="2" id="KW-0813">Transport</keyword>
<dbReference type="PROSITE" id="PS00194">
    <property type="entry name" value="THIOREDOXIN_1"/>
    <property type="match status" value="1"/>
</dbReference>
<feature type="site" description="Contributes to redox potential value" evidence="8">
    <location>
        <position position="33"/>
    </location>
</feature>
<evidence type="ECO:0000256" key="9">
    <source>
        <dbReference type="PIRSR" id="PIRSR000077-4"/>
    </source>
</evidence>
<keyword evidence="4 9" id="KW-1015">Disulfide bond</keyword>
<dbReference type="GO" id="GO:0015035">
    <property type="term" value="F:protein-disulfide reductase activity"/>
    <property type="evidence" value="ECO:0007669"/>
    <property type="project" value="UniProtKB-UniRule"/>
</dbReference>
<dbReference type="SUPFAM" id="SSF52833">
    <property type="entry name" value="Thioredoxin-like"/>
    <property type="match status" value="1"/>
</dbReference>
<keyword evidence="3" id="KW-0249">Electron transport</keyword>
<proteinExistence type="inferred from homology"/>
<dbReference type="AlphaFoldDB" id="A0A1F5RYY5"/>
<evidence type="ECO:0000256" key="4">
    <source>
        <dbReference type="ARBA" id="ARBA00023157"/>
    </source>
</evidence>
<dbReference type="Gene3D" id="3.40.30.10">
    <property type="entry name" value="Glutaredoxin"/>
    <property type="match status" value="1"/>
</dbReference>
<evidence type="ECO:0000256" key="5">
    <source>
        <dbReference type="ARBA" id="ARBA00023284"/>
    </source>
</evidence>
<gene>
    <name evidence="11" type="ORF">A3I35_00455</name>
</gene>
<protein>
    <recommendedName>
        <fullName evidence="6 7">Thioredoxin</fullName>
    </recommendedName>
</protein>
<organism evidence="11 12">
    <name type="scientific">Candidatus Falkowbacteria bacterium RIFCSPLOWO2_02_FULL_45_15</name>
    <dbReference type="NCBI Taxonomy" id="1797988"/>
    <lineage>
        <taxon>Bacteria</taxon>
        <taxon>Candidatus Falkowiibacteriota</taxon>
    </lineage>
</organism>
<evidence type="ECO:0000256" key="7">
    <source>
        <dbReference type="PIRNR" id="PIRNR000077"/>
    </source>
</evidence>
<dbReference type="PRINTS" id="PR00421">
    <property type="entry name" value="THIOREDOXIN"/>
</dbReference>
<dbReference type="CDD" id="cd02947">
    <property type="entry name" value="TRX_family"/>
    <property type="match status" value="1"/>
</dbReference>
<dbReference type="EMBL" id="MFFV01000032">
    <property type="protein sequence ID" value="OGF19433.1"/>
    <property type="molecule type" value="Genomic_DNA"/>
</dbReference>
<feature type="site" description="Deprotonates C-terminal active site Cys" evidence="8">
    <location>
        <position position="25"/>
    </location>
</feature>
<evidence type="ECO:0000256" key="2">
    <source>
        <dbReference type="ARBA" id="ARBA00022448"/>
    </source>
</evidence>
<dbReference type="PANTHER" id="PTHR45663:SF11">
    <property type="entry name" value="GEO12009P1"/>
    <property type="match status" value="1"/>
</dbReference>
<reference evidence="11 12" key="1">
    <citation type="journal article" date="2016" name="Nat. Commun.">
        <title>Thousands of microbial genomes shed light on interconnected biogeochemical processes in an aquifer system.</title>
        <authorList>
            <person name="Anantharaman K."/>
            <person name="Brown C.T."/>
            <person name="Hug L.A."/>
            <person name="Sharon I."/>
            <person name="Castelle C.J."/>
            <person name="Probst A.J."/>
            <person name="Thomas B.C."/>
            <person name="Singh A."/>
            <person name="Wilkins M.J."/>
            <person name="Karaoz U."/>
            <person name="Brodie E.L."/>
            <person name="Williams K.H."/>
            <person name="Hubbard S.S."/>
            <person name="Banfield J.F."/>
        </authorList>
    </citation>
    <scope>NUCLEOTIDE SEQUENCE [LARGE SCALE GENOMIC DNA]</scope>
</reference>
<keyword evidence="5 9" id="KW-0676">Redox-active center</keyword>
<evidence type="ECO:0000313" key="11">
    <source>
        <dbReference type="EMBL" id="OGF19433.1"/>
    </source>
</evidence>
<dbReference type="PANTHER" id="PTHR45663">
    <property type="entry name" value="GEO12009P1"/>
    <property type="match status" value="1"/>
</dbReference>
<dbReference type="InterPro" id="IPR013766">
    <property type="entry name" value="Thioredoxin_domain"/>
</dbReference>
<dbReference type="InterPro" id="IPR005746">
    <property type="entry name" value="Thioredoxin"/>
</dbReference>
<feature type="site" description="Contributes to redox potential value" evidence="8">
    <location>
        <position position="32"/>
    </location>
</feature>
<feature type="domain" description="Thioredoxin" evidence="10">
    <location>
        <begin position="1"/>
        <end position="107"/>
    </location>
</feature>
<dbReference type="GO" id="GO:0045454">
    <property type="term" value="P:cell redox homeostasis"/>
    <property type="evidence" value="ECO:0007669"/>
    <property type="project" value="TreeGrafter"/>
</dbReference>
<dbReference type="NCBIfam" id="TIGR01068">
    <property type="entry name" value="thioredoxin"/>
    <property type="match status" value="1"/>
</dbReference>
<sequence length="107" mass="11839">MSEIILTDATFEQEVLQAKEPVLVDFWAPWCGPCRIQGPIVEELARELSGKAKVAKLNVDENQVTAEKYSVMSIPTIIIFKNGQIAEQLVGVQNKETLADKLASHNT</sequence>
<name>A0A1F5RYY5_9BACT</name>
<dbReference type="FunFam" id="3.40.30.10:FF:000001">
    <property type="entry name" value="Thioredoxin"/>
    <property type="match status" value="1"/>
</dbReference>